<dbReference type="OrthoDB" id="433681at2"/>
<keyword evidence="2" id="KW-0808">Transferase</keyword>
<dbReference type="SUPFAM" id="SSF53756">
    <property type="entry name" value="UDP-Glycosyltransferase/glycogen phosphorylase"/>
    <property type="match status" value="1"/>
</dbReference>
<feature type="domain" description="Glycosyl transferase family 1" evidence="1">
    <location>
        <begin position="170"/>
        <end position="313"/>
    </location>
</feature>
<dbReference type="CDD" id="cd03801">
    <property type="entry name" value="GT4_PimA-like"/>
    <property type="match status" value="1"/>
</dbReference>
<evidence type="ECO:0000313" key="3">
    <source>
        <dbReference type="Proteomes" id="UP000292120"/>
    </source>
</evidence>
<comment type="caution">
    <text evidence="2">The sequence shown here is derived from an EMBL/GenBank/DDBJ whole genome shotgun (WGS) entry which is preliminary data.</text>
</comment>
<reference evidence="2 3" key="1">
    <citation type="submission" date="2019-02" db="EMBL/GenBank/DDBJ databases">
        <title>Aquabacterium sp. strain KMB7.</title>
        <authorList>
            <person name="Chen W.-M."/>
        </authorList>
    </citation>
    <scope>NUCLEOTIDE SEQUENCE [LARGE SCALE GENOMIC DNA]</scope>
    <source>
        <strain evidence="2 3">KMB7</strain>
    </source>
</reference>
<name>A0A4Q9H0F0_9BURK</name>
<gene>
    <name evidence="2" type="ORF">EYS42_05200</name>
</gene>
<dbReference type="Proteomes" id="UP000292120">
    <property type="component" value="Unassembled WGS sequence"/>
</dbReference>
<dbReference type="PANTHER" id="PTHR46656">
    <property type="entry name" value="PUTATIVE-RELATED"/>
    <property type="match status" value="1"/>
</dbReference>
<dbReference type="EMBL" id="SIXI01000002">
    <property type="protein sequence ID" value="TBO32588.1"/>
    <property type="molecule type" value="Genomic_DNA"/>
</dbReference>
<evidence type="ECO:0000313" key="2">
    <source>
        <dbReference type="EMBL" id="TBO32588.1"/>
    </source>
</evidence>
<proteinExistence type="predicted"/>
<dbReference type="PANTHER" id="PTHR46656:SF3">
    <property type="entry name" value="PUTATIVE-RELATED"/>
    <property type="match status" value="1"/>
</dbReference>
<evidence type="ECO:0000259" key="1">
    <source>
        <dbReference type="Pfam" id="PF00534"/>
    </source>
</evidence>
<dbReference type="GO" id="GO:0016757">
    <property type="term" value="F:glycosyltransferase activity"/>
    <property type="evidence" value="ECO:0007669"/>
    <property type="project" value="InterPro"/>
</dbReference>
<dbReference type="InterPro" id="IPR001296">
    <property type="entry name" value="Glyco_trans_1"/>
</dbReference>
<organism evidence="2 3">
    <name type="scientific">Aquabacterium lacunae</name>
    <dbReference type="NCBI Taxonomy" id="2528630"/>
    <lineage>
        <taxon>Bacteria</taxon>
        <taxon>Pseudomonadati</taxon>
        <taxon>Pseudomonadota</taxon>
        <taxon>Betaproteobacteria</taxon>
        <taxon>Burkholderiales</taxon>
        <taxon>Aquabacterium</taxon>
    </lineage>
</organism>
<accession>A0A4Q9H0F0</accession>
<dbReference type="RefSeq" id="WP_130966800.1">
    <property type="nucleotide sequence ID" value="NZ_SIXI01000002.1"/>
</dbReference>
<dbReference type="Gene3D" id="3.40.50.2000">
    <property type="entry name" value="Glycogen Phosphorylase B"/>
    <property type="match status" value="1"/>
</dbReference>
<sequence>MKVLQVEGWRGVNHSFALVNQHQLLELMRRPGWQVCHRDLPFAMGHWSRERNSPGFMPGEMEAIDALPAPAPEQRADAWLRLGSPFAAVTEAAGPQLTFMVTELGITARSFADPALPLSAYTSGQRAVITPTRWSRDRLADFGLDPGGIHVVPHGVRLSTFHPLSAQERAHNRQSLGIQPDEFVLLNLGVATWNKGLDLLLVAFARLRQRHPQVRLILKDQRDLYGISVEPMLKDLAAQHPSLFTADTLAALRFIPTNLQPAELRLLYGLADCYVSPYRGEGFNLPVLEAIACGTPVVVTDGGATDDFFVDGVGSRVQAREGQQPDAEGRPGGRFREVDPDALLQALETHVQGWRAQHPDFAVHAMDLAQRMSWARAVDQLLALIDRLA</sequence>
<protein>
    <submittedName>
        <fullName evidence="2">Glycosyltransferase</fullName>
    </submittedName>
</protein>
<keyword evidence="3" id="KW-1185">Reference proteome</keyword>
<dbReference type="Pfam" id="PF00534">
    <property type="entry name" value="Glycos_transf_1"/>
    <property type="match status" value="1"/>
</dbReference>
<dbReference type="AlphaFoldDB" id="A0A4Q9H0F0"/>